<protein>
    <submittedName>
        <fullName evidence="2">Uncharacterized protein</fullName>
    </submittedName>
</protein>
<evidence type="ECO:0000313" key="2">
    <source>
        <dbReference type="EMBL" id="GII81738.1"/>
    </source>
</evidence>
<keyword evidence="3" id="KW-1185">Reference proteome</keyword>
<organism evidence="2 3">
    <name type="scientific">Sphaerisporangium rufum</name>
    <dbReference type="NCBI Taxonomy" id="1381558"/>
    <lineage>
        <taxon>Bacteria</taxon>
        <taxon>Bacillati</taxon>
        <taxon>Actinomycetota</taxon>
        <taxon>Actinomycetes</taxon>
        <taxon>Streptosporangiales</taxon>
        <taxon>Streptosporangiaceae</taxon>
        <taxon>Sphaerisporangium</taxon>
    </lineage>
</organism>
<sequence>MAGPRARSARYSACRSVPVGSMTNGTGWDMRLLLQVTTARPREAGSSDVVPRSDAGEDALRAGGTRQAQARDASALTRRGFR</sequence>
<dbReference type="AlphaFoldDB" id="A0A919R9J3"/>
<name>A0A919R9J3_9ACTN</name>
<evidence type="ECO:0000313" key="3">
    <source>
        <dbReference type="Proteomes" id="UP000655287"/>
    </source>
</evidence>
<feature type="region of interest" description="Disordered" evidence="1">
    <location>
        <begin position="41"/>
        <end position="82"/>
    </location>
</feature>
<comment type="caution">
    <text evidence="2">The sequence shown here is derived from an EMBL/GenBank/DDBJ whole genome shotgun (WGS) entry which is preliminary data.</text>
</comment>
<dbReference type="Proteomes" id="UP000655287">
    <property type="component" value="Unassembled WGS sequence"/>
</dbReference>
<gene>
    <name evidence="2" type="ORF">Sru01_67200</name>
</gene>
<reference evidence="2" key="1">
    <citation type="submission" date="2021-01" db="EMBL/GenBank/DDBJ databases">
        <title>Whole genome shotgun sequence of Sphaerisporangium rufum NBRC 109079.</title>
        <authorList>
            <person name="Komaki H."/>
            <person name="Tamura T."/>
        </authorList>
    </citation>
    <scope>NUCLEOTIDE SEQUENCE</scope>
    <source>
        <strain evidence="2">NBRC 109079</strain>
    </source>
</reference>
<dbReference type="EMBL" id="BOOU01000110">
    <property type="protein sequence ID" value="GII81738.1"/>
    <property type="molecule type" value="Genomic_DNA"/>
</dbReference>
<proteinExistence type="predicted"/>
<evidence type="ECO:0000256" key="1">
    <source>
        <dbReference type="SAM" id="MobiDB-lite"/>
    </source>
</evidence>
<accession>A0A919R9J3</accession>